<dbReference type="Proteomes" id="UP001206595">
    <property type="component" value="Unassembled WGS sequence"/>
</dbReference>
<protein>
    <submittedName>
        <fullName evidence="2">Uncharacterized protein</fullName>
    </submittedName>
</protein>
<dbReference type="GeneID" id="75914044"/>
<reference evidence="2" key="1">
    <citation type="submission" date="2021-06" db="EMBL/GenBank/DDBJ databases">
        <authorList>
            <consortium name="DOE Joint Genome Institute"/>
            <person name="Mondo S.J."/>
            <person name="Amses K.R."/>
            <person name="Simmons D.R."/>
            <person name="Longcore J.E."/>
            <person name="Seto K."/>
            <person name="Alves G.H."/>
            <person name="Bonds A.E."/>
            <person name="Quandt C.A."/>
            <person name="Davis W.J."/>
            <person name="Chang Y."/>
            <person name="Letcher P.M."/>
            <person name="Powell M.J."/>
            <person name="Kuo A."/>
            <person name="Labutti K."/>
            <person name="Pangilinan J."/>
            <person name="Andreopoulos W."/>
            <person name="Tritt A."/>
            <person name="Riley R."/>
            <person name="Hundley H."/>
            <person name="Johnson J."/>
            <person name="Lipzen A."/>
            <person name="Barry K."/>
            <person name="Berbee M.L."/>
            <person name="Buchler N.E."/>
            <person name="Grigoriev I.V."/>
            <person name="Spatafora J.W."/>
            <person name="Stajich J.E."/>
            <person name="James T.Y."/>
        </authorList>
    </citation>
    <scope>NUCLEOTIDE SEQUENCE</scope>
    <source>
        <strain evidence="2">AG</strain>
    </source>
</reference>
<proteinExistence type="predicted"/>
<accession>A0AAD5EAR5</accession>
<feature type="region of interest" description="Disordered" evidence="1">
    <location>
        <begin position="28"/>
        <end position="54"/>
    </location>
</feature>
<evidence type="ECO:0000313" key="3">
    <source>
        <dbReference type="Proteomes" id="UP001206595"/>
    </source>
</evidence>
<gene>
    <name evidence="2" type="ORF">K450DRAFT_239013</name>
</gene>
<dbReference type="RefSeq" id="XP_051445033.1">
    <property type="nucleotide sequence ID" value="XM_051588699.1"/>
</dbReference>
<reference evidence="2" key="2">
    <citation type="journal article" date="2022" name="Proc. Natl. Acad. Sci. U.S.A.">
        <title>Diploid-dominant life cycles characterize the early evolution of Fungi.</title>
        <authorList>
            <person name="Amses K.R."/>
            <person name="Simmons D.R."/>
            <person name="Longcore J.E."/>
            <person name="Mondo S.J."/>
            <person name="Seto K."/>
            <person name="Jeronimo G.H."/>
            <person name="Bonds A.E."/>
            <person name="Quandt C.A."/>
            <person name="Davis W.J."/>
            <person name="Chang Y."/>
            <person name="Federici B.A."/>
            <person name="Kuo A."/>
            <person name="LaButti K."/>
            <person name="Pangilinan J."/>
            <person name="Andreopoulos W."/>
            <person name="Tritt A."/>
            <person name="Riley R."/>
            <person name="Hundley H."/>
            <person name="Johnson J."/>
            <person name="Lipzen A."/>
            <person name="Barry K."/>
            <person name="Lang B.F."/>
            <person name="Cuomo C.A."/>
            <person name="Buchler N.E."/>
            <person name="Grigoriev I.V."/>
            <person name="Spatafora J.W."/>
            <person name="Stajich J.E."/>
            <person name="James T.Y."/>
        </authorList>
    </citation>
    <scope>NUCLEOTIDE SEQUENCE</scope>
    <source>
        <strain evidence="2">AG</strain>
    </source>
</reference>
<feature type="compositionally biased region" description="Polar residues" evidence="1">
    <location>
        <begin position="28"/>
        <end position="43"/>
    </location>
</feature>
<organism evidence="2 3">
    <name type="scientific">Umbelopsis ramanniana AG</name>
    <dbReference type="NCBI Taxonomy" id="1314678"/>
    <lineage>
        <taxon>Eukaryota</taxon>
        <taxon>Fungi</taxon>
        <taxon>Fungi incertae sedis</taxon>
        <taxon>Mucoromycota</taxon>
        <taxon>Mucoromycotina</taxon>
        <taxon>Umbelopsidomycetes</taxon>
        <taxon>Umbelopsidales</taxon>
        <taxon>Umbelopsidaceae</taxon>
        <taxon>Umbelopsis</taxon>
    </lineage>
</organism>
<dbReference type="EMBL" id="MU620915">
    <property type="protein sequence ID" value="KAI8580029.1"/>
    <property type="molecule type" value="Genomic_DNA"/>
</dbReference>
<keyword evidence="3" id="KW-1185">Reference proteome</keyword>
<sequence length="106" mass="12256">MFSLPNIDVSLLDQQVLRQVRSEYLAQQRSSTTDVPQSNTNLDQKVEEEDSNLESAKSITPEVLVKLSKLAKEADLLDVLRKMKQEQVLYYLARNHFQMSYIKPDI</sequence>
<dbReference type="AlphaFoldDB" id="A0AAD5EAR5"/>
<evidence type="ECO:0000256" key="1">
    <source>
        <dbReference type="SAM" id="MobiDB-lite"/>
    </source>
</evidence>
<evidence type="ECO:0000313" key="2">
    <source>
        <dbReference type="EMBL" id="KAI8580029.1"/>
    </source>
</evidence>
<comment type="caution">
    <text evidence="2">The sequence shown here is derived from an EMBL/GenBank/DDBJ whole genome shotgun (WGS) entry which is preliminary data.</text>
</comment>
<name>A0AAD5EAR5_UMBRA</name>